<reference evidence="2" key="1">
    <citation type="submission" date="2015-10" db="EMBL/GenBank/DDBJ databases">
        <title>EvidentialGene: Evidence-directed Construction of Complete mRNA Transcriptomes without Genomes.</title>
        <authorList>
            <person name="Gilbert D.G."/>
        </authorList>
    </citation>
    <scope>NUCLEOTIDE SEQUENCE</scope>
</reference>
<dbReference type="AlphaFoldDB" id="A0A0P5YSF0"/>
<feature type="compositionally biased region" description="Polar residues" evidence="1">
    <location>
        <begin position="1"/>
        <end position="19"/>
    </location>
</feature>
<accession>A0A0P5YSF0</accession>
<sequence>MCGKSTNLIPSTGTPQNNPAFEKPPDTSTTFLKSLLSTLSDPLYFRLPGFSVDHASGKSLTSFYLNHNPYHVIIHF</sequence>
<proteinExistence type="predicted"/>
<name>A0A0P5YSF0_9CRUS</name>
<evidence type="ECO:0000256" key="1">
    <source>
        <dbReference type="SAM" id="MobiDB-lite"/>
    </source>
</evidence>
<organism evidence="2">
    <name type="scientific">Daphnia magna</name>
    <dbReference type="NCBI Taxonomy" id="35525"/>
    <lineage>
        <taxon>Eukaryota</taxon>
        <taxon>Metazoa</taxon>
        <taxon>Ecdysozoa</taxon>
        <taxon>Arthropoda</taxon>
        <taxon>Crustacea</taxon>
        <taxon>Branchiopoda</taxon>
        <taxon>Diplostraca</taxon>
        <taxon>Cladocera</taxon>
        <taxon>Anomopoda</taxon>
        <taxon>Daphniidae</taxon>
        <taxon>Daphnia</taxon>
    </lineage>
</organism>
<feature type="region of interest" description="Disordered" evidence="1">
    <location>
        <begin position="1"/>
        <end position="26"/>
    </location>
</feature>
<dbReference type="EMBL" id="GDIQ01001366">
    <property type="protein sequence ID" value="JAN93371.1"/>
    <property type="molecule type" value="Transcribed_RNA"/>
</dbReference>
<protein>
    <submittedName>
        <fullName evidence="2">Uncharacterized protein</fullName>
    </submittedName>
</protein>
<evidence type="ECO:0000313" key="2">
    <source>
        <dbReference type="EMBL" id="JAN93371.1"/>
    </source>
</evidence>